<keyword evidence="1 3" id="KW-0456">Lyase</keyword>
<dbReference type="InterPro" id="IPR013785">
    <property type="entry name" value="Aldolase_TIM"/>
</dbReference>
<keyword evidence="5" id="KW-1185">Reference proteome</keyword>
<accession>A0ABX9AKI7</accession>
<evidence type="ECO:0000256" key="3">
    <source>
        <dbReference type="PIRNR" id="PIRNR001365"/>
    </source>
</evidence>
<evidence type="ECO:0000313" key="5">
    <source>
        <dbReference type="Proteomes" id="UP000825886"/>
    </source>
</evidence>
<dbReference type="EMBL" id="CP081864">
    <property type="protein sequence ID" value="QZN95532.1"/>
    <property type="molecule type" value="Genomic_DNA"/>
</dbReference>
<dbReference type="SUPFAM" id="SSF51569">
    <property type="entry name" value="Aldolase"/>
    <property type="match status" value="1"/>
</dbReference>
<organism evidence="4 5">
    <name type="scientific">Symbiopectobacterium purcellii</name>
    <dbReference type="NCBI Taxonomy" id="2871826"/>
    <lineage>
        <taxon>Bacteria</taxon>
        <taxon>Pseudomonadati</taxon>
        <taxon>Pseudomonadota</taxon>
        <taxon>Gammaproteobacteria</taxon>
        <taxon>Enterobacterales</taxon>
        <taxon>Enterobacteriaceae</taxon>
    </lineage>
</organism>
<comment type="similarity">
    <text evidence="3">Belongs to the DapA family.</text>
</comment>
<name>A0ABX9AKI7_9ENTR</name>
<dbReference type="Pfam" id="PF00701">
    <property type="entry name" value="DHDPS"/>
    <property type="match status" value="1"/>
</dbReference>
<dbReference type="InterPro" id="IPR002220">
    <property type="entry name" value="DapA-like"/>
</dbReference>
<dbReference type="RefSeq" id="WP_222158624.1">
    <property type="nucleotide sequence ID" value="NZ_CP081864.1"/>
</dbReference>
<dbReference type="Proteomes" id="UP000825886">
    <property type="component" value="Chromosome"/>
</dbReference>
<dbReference type="PANTHER" id="PTHR12128:SF28">
    <property type="entry name" value="2-DEHYDRO-3-DEOXY-D-GLUCONATE ALDOLASE YAGE-RELATED"/>
    <property type="match status" value="1"/>
</dbReference>
<dbReference type="PROSITE" id="PS00666">
    <property type="entry name" value="DHDPS_2"/>
    <property type="match status" value="1"/>
</dbReference>
<keyword evidence="2" id="KW-0704">Schiff base</keyword>
<dbReference type="CDD" id="cd00408">
    <property type="entry name" value="DHDPS-like"/>
    <property type="match status" value="1"/>
</dbReference>
<dbReference type="PANTHER" id="PTHR12128">
    <property type="entry name" value="DIHYDRODIPICOLINATE SYNTHASE"/>
    <property type="match status" value="1"/>
</dbReference>
<evidence type="ECO:0000256" key="2">
    <source>
        <dbReference type="ARBA" id="ARBA00023270"/>
    </source>
</evidence>
<dbReference type="PIRSF" id="PIRSF001365">
    <property type="entry name" value="DHDPS"/>
    <property type="match status" value="1"/>
</dbReference>
<protein>
    <submittedName>
        <fullName evidence="4">Dihydrodipicolinate synthase family protein</fullName>
    </submittedName>
</protein>
<dbReference type="SMART" id="SM01130">
    <property type="entry name" value="DHDPS"/>
    <property type="match status" value="1"/>
</dbReference>
<dbReference type="InterPro" id="IPR020625">
    <property type="entry name" value="Schiff_base-form_aldolases_AS"/>
</dbReference>
<dbReference type="Gene3D" id="3.20.20.70">
    <property type="entry name" value="Aldolase class I"/>
    <property type="match status" value="1"/>
</dbReference>
<sequence>MKADRIKGVIPPLPTLTDAEGNLDKQAMGSLLDRVINAGVHGVLALGTCGEFYALRRETRQETAEFVVNHVKGRVPVILGIGGTCIDDVLYFGQHAARCGADAVLVINPYYAPLSAESLFHFYQTVAENLALPIMIYNFPQLTGHSISADMVRRLAQQFPSIIGIKDTINNISHIRELMNQVKPHRPDFLIFAGYDEYLLDTLILGGDGGFPASANFAPDVTVKLYEHFCAENYSTVFQQRRDLSRLAQLFSINAPLPDLLKHLLAMTGMYTPDGNGNKTNRLSPEHIAELKDLLPLREEKE</sequence>
<dbReference type="PRINTS" id="PR00146">
    <property type="entry name" value="DHPICSNTHASE"/>
</dbReference>
<gene>
    <name evidence="4" type="ORF">K6K13_20580</name>
</gene>
<evidence type="ECO:0000256" key="1">
    <source>
        <dbReference type="ARBA" id="ARBA00023239"/>
    </source>
</evidence>
<reference evidence="4 5" key="1">
    <citation type="submission" date="2021-08" db="EMBL/GenBank/DDBJ databases">
        <title>Culture and genomic analysis of Symbiopectobacterium purcellii sp. nov. gen. nov., isolated from the leafhopper Empoasca decipiens.</title>
        <authorList>
            <person name="Nadal-Jimenez P."/>
            <person name="Siozios S."/>
            <person name="Halliday N."/>
            <person name="Camara M."/>
            <person name="Hurst G.D.D."/>
        </authorList>
    </citation>
    <scope>NUCLEOTIDE SEQUENCE [LARGE SCALE GENOMIC DNA]</scope>
    <source>
        <strain evidence="4 5">SyEd1</strain>
    </source>
</reference>
<evidence type="ECO:0000313" key="4">
    <source>
        <dbReference type="EMBL" id="QZN95532.1"/>
    </source>
</evidence>
<proteinExistence type="inferred from homology"/>